<proteinExistence type="inferred from homology"/>
<dbReference type="InterPro" id="IPR023457">
    <property type="entry name" value="Met-tRNA_synth_2"/>
</dbReference>
<dbReference type="InterPro" id="IPR033911">
    <property type="entry name" value="MetRS_core"/>
</dbReference>
<dbReference type="Proteomes" id="UP000439522">
    <property type="component" value="Unassembled WGS sequence"/>
</dbReference>
<feature type="domain" description="Methionyl/Leucyl tRNA synthetase" evidence="10">
    <location>
        <begin position="5"/>
        <end position="363"/>
    </location>
</feature>
<comment type="function">
    <text evidence="1 9">Is required not only for elongation of protein synthesis but also for the initiation of all mRNA translation through initiator tRNA(fMet) aminoacylation.</text>
</comment>
<comment type="subcellular location">
    <subcellularLocation>
        <location evidence="2 9">Cytoplasm</location>
    </subcellularLocation>
</comment>
<dbReference type="Pfam" id="PF19303">
    <property type="entry name" value="Anticodon_3"/>
    <property type="match status" value="1"/>
</dbReference>
<dbReference type="InterPro" id="IPR009080">
    <property type="entry name" value="tRNAsynth_Ia_anticodon-bd"/>
</dbReference>
<dbReference type="GO" id="GO:0004825">
    <property type="term" value="F:methionine-tRNA ligase activity"/>
    <property type="evidence" value="ECO:0007669"/>
    <property type="project" value="UniProtKB-UniRule"/>
</dbReference>
<organism evidence="12 13">
    <name type="scientific">Tsuneonella aeria</name>
    <dbReference type="NCBI Taxonomy" id="1837929"/>
    <lineage>
        <taxon>Bacteria</taxon>
        <taxon>Pseudomonadati</taxon>
        <taxon>Pseudomonadota</taxon>
        <taxon>Alphaproteobacteria</taxon>
        <taxon>Sphingomonadales</taxon>
        <taxon>Erythrobacteraceae</taxon>
        <taxon>Tsuneonella</taxon>
    </lineage>
</organism>
<dbReference type="InterPro" id="IPR014758">
    <property type="entry name" value="Met-tRNA_synth"/>
</dbReference>
<dbReference type="OrthoDB" id="9810191at2"/>
<keyword evidence="5 9" id="KW-0547">Nucleotide-binding</keyword>
<evidence type="ECO:0000313" key="12">
    <source>
        <dbReference type="EMBL" id="MXO74055.1"/>
    </source>
</evidence>
<dbReference type="CDD" id="cd07957">
    <property type="entry name" value="Anticodon_Ia_Met"/>
    <property type="match status" value="1"/>
</dbReference>
<dbReference type="Gene3D" id="2.170.220.10">
    <property type="match status" value="1"/>
</dbReference>
<dbReference type="InterPro" id="IPR014729">
    <property type="entry name" value="Rossmann-like_a/b/a_fold"/>
</dbReference>
<keyword evidence="7 9" id="KW-0648">Protein biosynthesis</keyword>
<comment type="caution">
    <text evidence="9">Lacks conserved residue(s) required for the propagation of feature annotation.</text>
</comment>
<feature type="short sequence motif" description="'HIGH' region" evidence="9">
    <location>
        <begin position="12"/>
        <end position="22"/>
    </location>
</feature>
<evidence type="ECO:0000256" key="9">
    <source>
        <dbReference type="HAMAP-Rule" id="MF_01228"/>
    </source>
</evidence>
<dbReference type="EC" id="6.1.1.10" evidence="9"/>
<evidence type="ECO:0000256" key="1">
    <source>
        <dbReference type="ARBA" id="ARBA00003314"/>
    </source>
</evidence>
<evidence type="ECO:0000259" key="11">
    <source>
        <dbReference type="Pfam" id="PF19303"/>
    </source>
</evidence>
<dbReference type="GO" id="GO:0005737">
    <property type="term" value="C:cytoplasm"/>
    <property type="evidence" value="ECO:0007669"/>
    <property type="project" value="UniProtKB-SubCell"/>
</dbReference>
<dbReference type="AlphaFoldDB" id="A0A6I4TCX0"/>
<evidence type="ECO:0000256" key="8">
    <source>
        <dbReference type="ARBA" id="ARBA00023146"/>
    </source>
</evidence>
<evidence type="ECO:0000256" key="7">
    <source>
        <dbReference type="ARBA" id="ARBA00022917"/>
    </source>
</evidence>
<keyword evidence="3 9" id="KW-0963">Cytoplasm</keyword>
<accession>A0A6I4TCX0</accession>
<dbReference type="SUPFAM" id="SSF47323">
    <property type="entry name" value="Anticodon-binding domain of a subclass of class I aminoacyl-tRNA synthetases"/>
    <property type="match status" value="1"/>
</dbReference>
<evidence type="ECO:0000256" key="5">
    <source>
        <dbReference type="ARBA" id="ARBA00022741"/>
    </source>
</evidence>
<reference evidence="12 13" key="1">
    <citation type="submission" date="2019-12" db="EMBL/GenBank/DDBJ databases">
        <title>Genomic-based taxomic classification of the family Erythrobacteraceae.</title>
        <authorList>
            <person name="Xu L."/>
        </authorList>
    </citation>
    <scope>NUCLEOTIDE SEQUENCE [LARGE SCALE GENOMIC DNA]</scope>
    <source>
        <strain evidence="12 13">100921-2</strain>
    </source>
</reference>
<dbReference type="Gene3D" id="3.40.50.620">
    <property type="entry name" value="HUPs"/>
    <property type="match status" value="1"/>
</dbReference>
<dbReference type="InterPro" id="IPR001412">
    <property type="entry name" value="aa-tRNA-synth_I_CS"/>
</dbReference>
<protein>
    <recommendedName>
        <fullName evidence="9">Methionine--tRNA ligase</fullName>
        <ecNumber evidence="9">6.1.1.10</ecNumber>
    </recommendedName>
    <alternativeName>
        <fullName evidence="9">Methionyl-tRNA synthetase</fullName>
        <shortName evidence="9">MetRS</shortName>
    </alternativeName>
</protein>
<comment type="catalytic activity">
    <reaction evidence="9">
        <text>tRNA(Met) + L-methionine + ATP = L-methionyl-tRNA(Met) + AMP + diphosphate</text>
        <dbReference type="Rhea" id="RHEA:13481"/>
        <dbReference type="Rhea" id="RHEA-COMP:9667"/>
        <dbReference type="Rhea" id="RHEA-COMP:9698"/>
        <dbReference type="ChEBI" id="CHEBI:30616"/>
        <dbReference type="ChEBI" id="CHEBI:33019"/>
        <dbReference type="ChEBI" id="CHEBI:57844"/>
        <dbReference type="ChEBI" id="CHEBI:78442"/>
        <dbReference type="ChEBI" id="CHEBI:78530"/>
        <dbReference type="ChEBI" id="CHEBI:456215"/>
        <dbReference type="EC" id="6.1.1.10"/>
    </reaction>
</comment>
<keyword evidence="8 9" id="KW-0030">Aminoacyl-tRNA synthetase</keyword>
<dbReference type="PANTHER" id="PTHR43326:SF1">
    <property type="entry name" value="METHIONINE--TRNA LIGASE, MITOCHONDRIAL"/>
    <property type="match status" value="1"/>
</dbReference>
<evidence type="ECO:0000313" key="13">
    <source>
        <dbReference type="Proteomes" id="UP000439522"/>
    </source>
</evidence>
<dbReference type="InterPro" id="IPR041872">
    <property type="entry name" value="Anticodon_Met"/>
</dbReference>
<dbReference type="FunFam" id="2.170.220.10:FF:000002">
    <property type="entry name" value="Methionine--tRNA ligase"/>
    <property type="match status" value="1"/>
</dbReference>
<sequence>MAEPYYLTTAISYPNGKPHIGHAYEAIAADVIARFRAAKGYDVRLVTGTDEHGLKMDRTARDAGRETLDFATEMSDHFRAMCDGLNVGYSAFRRTTEAQHHAASQVLWQAMHDAGDLYLDRYEGWYSVRDEAFYDESELVEGEGGQKLSPQGTAVEWNVEESWFFRLSRYRDFLIELNETPGFLRPESRRNEVLAFLRGNDLRDLSVSRTSFDWGVPVPGSPGHVMYVWVDALTTYLTGIGFPDRDGDFARFWPADLHLIGKDIVRFHAVYWPAFLKSAGLPLPKAIFGHGFLLHRGEKMSKSLGNVIDPMALAEQFGVDQLRYFLMREVVFGNDGGFSAEAIVNRCNAELANSFGNLAQRVLSMIYKNMDGELRKFSPAAEDDALLAQVRAACASELPQAFESLDFSVGIEAWMRAVFACNQYVDEQAPWALRKTDPERMGIVLLTLLRAVRDLAIAIRPVVPQSADRVLDQLGIPEAERDFIALTDNTWFDRLVENGFRLAQPTGVFPRLEMPAGDAG</sequence>
<dbReference type="PANTHER" id="PTHR43326">
    <property type="entry name" value="METHIONYL-TRNA SYNTHETASE"/>
    <property type="match status" value="1"/>
</dbReference>
<feature type="domain" description="Methionyl-tRNA synthetase anticodon-binding" evidence="11">
    <location>
        <begin position="381"/>
        <end position="510"/>
    </location>
</feature>
<evidence type="ECO:0000259" key="10">
    <source>
        <dbReference type="Pfam" id="PF09334"/>
    </source>
</evidence>
<keyword evidence="4 9" id="KW-0436">Ligase</keyword>
<evidence type="ECO:0000256" key="4">
    <source>
        <dbReference type="ARBA" id="ARBA00022598"/>
    </source>
</evidence>
<keyword evidence="13" id="KW-1185">Reference proteome</keyword>
<keyword evidence="6 9" id="KW-0067">ATP-binding</keyword>
<dbReference type="GO" id="GO:0005524">
    <property type="term" value="F:ATP binding"/>
    <property type="evidence" value="ECO:0007669"/>
    <property type="project" value="UniProtKB-UniRule"/>
</dbReference>
<dbReference type="CDD" id="cd00814">
    <property type="entry name" value="MetRS_core"/>
    <property type="match status" value="1"/>
</dbReference>
<evidence type="ECO:0000256" key="3">
    <source>
        <dbReference type="ARBA" id="ARBA00022490"/>
    </source>
</evidence>
<dbReference type="HAMAP" id="MF_01228">
    <property type="entry name" value="Met_tRNA_synth_type2"/>
    <property type="match status" value="1"/>
</dbReference>
<dbReference type="RefSeq" id="WP_160609844.1">
    <property type="nucleotide sequence ID" value="NZ_WTZA01000001.1"/>
</dbReference>
<dbReference type="SUPFAM" id="SSF52374">
    <property type="entry name" value="Nucleotidylyl transferase"/>
    <property type="match status" value="1"/>
</dbReference>
<dbReference type="InterPro" id="IPR015413">
    <property type="entry name" value="Methionyl/Leucyl_tRNA_Synth"/>
</dbReference>
<comment type="caution">
    <text evidence="12">The sequence shown here is derived from an EMBL/GenBank/DDBJ whole genome shotgun (WGS) entry which is preliminary data.</text>
</comment>
<dbReference type="Pfam" id="PF09334">
    <property type="entry name" value="tRNA-synt_1g"/>
    <property type="match status" value="1"/>
</dbReference>
<dbReference type="PROSITE" id="PS00178">
    <property type="entry name" value="AA_TRNA_LIGASE_I"/>
    <property type="match status" value="1"/>
</dbReference>
<dbReference type="GO" id="GO:0006431">
    <property type="term" value="P:methionyl-tRNA aminoacylation"/>
    <property type="evidence" value="ECO:0007669"/>
    <property type="project" value="UniProtKB-UniRule"/>
</dbReference>
<feature type="short sequence motif" description="'KMSKS' region" evidence="9">
    <location>
        <begin position="299"/>
        <end position="303"/>
    </location>
</feature>
<dbReference type="Gene3D" id="1.10.730.10">
    <property type="entry name" value="Isoleucyl-tRNA Synthetase, Domain 1"/>
    <property type="match status" value="1"/>
</dbReference>
<evidence type="ECO:0000256" key="2">
    <source>
        <dbReference type="ARBA" id="ARBA00004496"/>
    </source>
</evidence>
<name>A0A6I4TCX0_9SPHN</name>
<comment type="similarity">
    <text evidence="9">Belongs to the class-I aminoacyl-tRNA synthetase family. MetG type 2B subfamily.</text>
</comment>
<dbReference type="NCBIfam" id="TIGR00398">
    <property type="entry name" value="metG"/>
    <property type="match status" value="1"/>
</dbReference>
<dbReference type="PRINTS" id="PR01041">
    <property type="entry name" value="TRNASYNTHMET"/>
</dbReference>
<evidence type="ECO:0000256" key="6">
    <source>
        <dbReference type="ARBA" id="ARBA00022840"/>
    </source>
</evidence>
<comment type="subunit">
    <text evidence="9">Monomer.</text>
</comment>
<dbReference type="EMBL" id="WTZA01000001">
    <property type="protein sequence ID" value="MXO74055.1"/>
    <property type="molecule type" value="Genomic_DNA"/>
</dbReference>
<gene>
    <name evidence="9" type="primary">metG</name>
    <name evidence="12" type="ORF">GRI40_02320</name>
</gene>